<dbReference type="Proteomes" id="UP000266313">
    <property type="component" value="Chromosome"/>
</dbReference>
<evidence type="ECO:0000313" key="3">
    <source>
        <dbReference type="EMBL" id="BBA32522.1"/>
    </source>
</evidence>
<accession>A0A250KLR7</accession>
<dbReference type="GO" id="GO:0016887">
    <property type="term" value="F:ATP hydrolysis activity"/>
    <property type="evidence" value="ECO:0007669"/>
    <property type="project" value="InterPro"/>
</dbReference>
<organism evidence="3 4">
    <name type="scientific">Methylocaldum marinum</name>
    <dbReference type="NCBI Taxonomy" id="1432792"/>
    <lineage>
        <taxon>Bacteria</taxon>
        <taxon>Pseudomonadati</taxon>
        <taxon>Pseudomonadota</taxon>
        <taxon>Gammaproteobacteria</taxon>
        <taxon>Methylococcales</taxon>
        <taxon>Methylococcaceae</taxon>
        <taxon>Methylocaldum</taxon>
    </lineage>
</organism>
<sequence>MRLKSDPVFNLSEELQDLKGKLHRHLLDQADSLPANGEDERLNRFVWEKVTQYIRTSHIAINQREIERLVKDLIDELTGFGPIDALLRDDKISDILVNGPFHIYIERNGRLEKSDLRFIDNAHLLRVIRRILAPLGRRVDESSPMVDARLPNGSRVNAVIPPLAIDGACLSIRKFRKEPLTAADLLAYGTWDDDTLALLRQAVHARCNMLVAGSTGAGKTTLLNVLSSFIGPDERLITIEDAAELNLRHPHVVRLETRPAGIEGGCEVAARDLVRNALRMRPDRIILGEIRGGEVLDMLQAMNTGHDGSMATLHANSPRDALSRLELLAGFAGYNGSENTLRQQIASSLDLIVHIGRLRDGQRRVLTVEEVVDVAEGHYVTQSLYRHEPLSRLRPKSAKLAQCSVDPILPLRGYAR</sequence>
<feature type="domain" description="Bacterial type II secretion system protein E" evidence="2">
    <location>
        <begin position="77"/>
        <end position="357"/>
    </location>
</feature>
<reference evidence="3 4" key="1">
    <citation type="submission" date="2016-12" db="EMBL/GenBank/DDBJ databases">
        <title>Genome sequencing of Methylocaldum marinum.</title>
        <authorList>
            <person name="Takeuchi M."/>
            <person name="Kamagata Y."/>
            <person name="Hiraoka S."/>
            <person name="Oshima K."/>
            <person name="Hattori M."/>
            <person name="Iwasaki W."/>
        </authorList>
    </citation>
    <scope>NUCLEOTIDE SEQUENCE [LARGE SCALE GENOMIC DNA]</scope>
    <source>
        <strain evidence="3 4">S8</strain>
    </source>
</reference>
<dbReference type="PANTHER" id="PTHR30486">
    <property type="entry name" value="TWITCHING MOTILITY PROTEIN PILT"/>
    <property type="match status" value="1"/>
</dbReference>
<dbReference type="Gene3D" id="3.30.450.380">
    <property type="match status" value="1"/>
</dbReference>
<dbReference type="InterPro" id="IPR001482">
    <property type="entry name" value="T2SS/T4SS_dom"/>
</dbReference>
<dbReference type="PANTHER" id="PTHR30486:SF15">
    <property type="entry name" value="TYPE II_IV SECRETION SYSTEM ATPASE"/>
    <property type="match status" value="1"/>
</dbReference>
<dbReference type="RefSeq" id="WP_119628300.1">
    <property type="nucleotide sequence ID" value="NZ_AP017928.1"/>
</dbReference>
<proteinExistence type="inferred from homology"/>
<keyword evidence="4" id="KW-1185">Reference proteome</keyword>
<comment type="similarity">
    <text evidence="1">Belongs to the GSP E family.</text>
</comment>
<evidence type="ECO:0000313" key="4">
    <source>
        <dbReference type="Proteomes" id="UP000266313"/>
    </source>
</evidence>
<dbReference type="EMBL" id="AP017928">
    <property type="protein sequence ID" value="BBA32522.1"/>
    <property type="molecule type" value="Genomic_DNA"/>
</dbReference>
<name>A0A250KLR7_9GAMM</name>
<dbReference type="Pfam" id="PF00437">
    <property type="entry name" value="T2SSE"/>
    <property type="match status" value="1"/>
</dbReference>
<dbReference type="InterPro" id="IPR050921">
    <property type="entry name" value="T4SS_GSP_E_ATPase"/>
</dbReference>
<dbReference type="OrthoDB" id="9810761at2"/>
<dbReference type="AlphaFoldDB" id="A0A250KLR7"/>
<dbReference type="KEGG" id="mmai:sS8_0557"/>
<dbReference type="SUPFAM" id="SSF52540">
    <property type="entry name" value="P-loop containing nucleoside triphosphate hydrolases"/>
    <property type="match status" value="1"/>
</dbReference>
<dbReference type="InterPro" id="IPR027417">
    <property type="entry name" value="P-loop_NTPase"/>
</dbReference>
<evidence type="ECO:0000256" key="1">
    <source>
        <dbReference type="ARBA" id="ARBA00006611"/>
    </source>
</evidence>
<dbReference type="CDD" id="cd01130">
    <property type="entry name" value="VirB11-like_ATPase"/>
    <property type="match status" value="1"/>
</dbReference>
<protein>
    <submittedName>
        <fullName evidence="3">Type II secretion system protein E</fullName>
    </submittedName>
</protein>
<evidence type="ECO:0000259" key="2">
    <source>
        <dbReference type="Pfam" id="PF00437"/>
    </source>
</evidence>
<dbReference type="Gene3D" id="3.40.50.300">
    <property type="entry name" value="P-loop containing nucleotide triphosphate hydrolases"/>
    <property type="match status" value="1"/>
</dbReference>
<gene>
    <name evidence="3" type="ORF">sS8_0557</name>
</gene>